<name>A0AAQ4D486_AMBAM</name>
<evidence type="ECO:0000313" key="4">
    <source>
        <dbReference type="Proteomes" id="UP001321473"/>
    </source>
</evidence>
<gene>
    <name evidence="3" type="ORF">V5799_000022</name>
</gene>
<dbReference type="PANTHER" id="PTHR12243">
    <property type="entry name" value="MADF DOMAIN TRANSCRIPTION FACTOR"/>
    <property type="match status" value="1"/>
</dbReference>
<dbReference type="PANTHER" id="PTHR12243:SF67">
    <property type="entry name" value="COREPRESSOR OF PANGOLIN, ISOFORM A-RELATED"/>
    <property type="match status" value="1"/>
</dbReference>
<keyword evidence="4" id="KW-1185">Reference proteome</keyword>
<evidence type="ECO:0000256" key="1">
    <source>
        <dbReference type="SAM" id="Coils"/>
    </source>
</evidence>
<dbReference type="GO" id="GO:0005667">
    <property type="term" value="C:transcription regulator complex"/>
    <property type="evidence" value="ECO:0007669"/>
    <property type="project" value="TreeGrafter"/>
</dbReference>
<comment type="caution">
    <text evidence="3">The sequence shown here is derived from an EMBL/GenBank/DDBJ whole genome shotgun (WGS) entry which is preliminary data.</text>
</comment>
<dbReference type="InterPro" id="IPR039353">
    <property type="entry name" value="TF_Adf1"/>
</dbReference>
<sequence>MATFSKAARLEYNDRLITAVQKHPILWDSSRMDYKDHRKKAVAWAEVVTELGCDSDETNFVPAVVGNLARRRAQSEHARWKSLRDTFIKKHRAWKDGAPSGSGADAAKQVRWPYFHLLMFLKDQVDIGSTFSNSHQSNEAACGATAETVLNAMFTDCDEPTQESCVLGRVESPEPGTSYGCPQTAPATPLRVQRAAKRKRRNDERARLEDDMEKVDQLIKDDRDQASLYGQIVAHKLRNCPTQHKQEMELELLQFIAKYTFNETE</sequence>
<feature type="domain" description="MADF" evidence="2">
    <location>
        <begin position="15"/>
        <end position="126"/>
    </location>
</feature>
<dbReference type="GO" id="GO:0006357">
    <property type="term" value="P:regulation of transcription by RNA polymerase II"/>
    <property type="evidence" value="ECO:0007669"/>
    <property type="project" value="TreeGrafter"/>
</dbReference>
<evidence type="ECO:0000313" key="3">
    <source>
        <dbReference type="EMBL" id="KAK8757276.1"/>
    </source>
</evidence>
<organism evidence="3 4">
    <name type="scientific">Amblyomma americanum</name>
    <name type="common">Lone star tick</name>
    <dbReference type="NCBI Taxonomy" id="6943"/>
    <lineage>
        <taxon>Eukaryota</taxon>
        <taxon>Metazoa</taxon>
        <taxon>Ecdysozoa</taxon>
        <taxon>Arthropoda</taxon>
        <taxon>Chelicerata</taxon>
        <taxon>Arachnida</taxon>
        <taxon>Acari</taxon>
        <taxon>Parasitiformes</taxon>
        <taxon>Ixodida</taxon>
        <taxon>Ixodoidea</taxon>
        <taxon>Ixodidae</taxon>
        <taxon>Amblyomminae</taxon>
        <taxon>Amblyomma</taxon>
    </lineage>
</organism>
<evidence type="ECO:0000259" key="2">
    <source>
        <dbReference type="PROSITE" id="PS51029"/>
    </source>
</evidence>
<dbReference type="InterPro" id="IPR006578">
    <property type="entry name" value="MADF-dom"/>
</dbReference>
<dbReference type="EMBL" id="JARKHS020035390">
    <property type="protein sequence ID" value="KAK8757276.1"/>
    <property type="molecule type" value="Genomic_DNA"/>
</dbReference>
<dbReference type="GO" id="GO:0005634">
    <property type="term" value="C:nucleus"/>
    <property type="evidence" value="ECO:0007669"/>
    <property type="project" value="TreeGrafter"/>
</dbReference>
<feature type="coiled-coil region" evidence="1">
    <location>
        <begin position="198"/>
        <end position="225"/>
    </location>
</feature>
<protein>
    <recommendedName>
        <fullName evidence="2">MADF domain-containing protein</fullName>
    </recommendedName>
</protein>
<accession>A0AAQ4D486</accession>
<dbReference type="SMART" id="SM00595">
    <property type="entry name" value="MADF"/>
    <property type="match status" value="1"/>
</dbReference>
<dbReference type="Proteomes" id="UP001321473">
    <property type="component" value="Unassembled WGS sequence"/>
</dbReference>
<reference evidence="3 4" key="1">
    <citation type="journal article" date="2023" name="Arcadia Sci">
        <title>De novo assembly of a long-read Amblyomma americanum tick genome.</title>
        <authorList>
            <person name="Chou S."/>
            <person name="Poskanzer K.E."/>
            <person name="Rollins M."/>
            <person name="Thuy-Boun P.S."/>
        </authorList>
    </citation>
    <scope>NUCLEOTIDE SEQUENCE [LARGE SCALE GENOMIC DNA]</scope>
    <source>
        <strain evidence="3">F_SG_1</strain>
        <tissue evidence="3">Salivary glands</tissue>
    </source>
</reference>
<proteinExistence type="predicted"/>
<dbReference type="AlphaFoldDB" id="A0AAQ4D486"/>
<keyword evidence="1" id="KW-0175">Coiled coil</keyword>
<dbReference type="PROSITE" id="PS51029">
    <property type="entry name" value="MADF"/>
    <property type="match status" value="1"/>
</dbReference>
<dbReference type="Pfam" id="PF10545">
    <property type="entry name" value="MADF_DNA_bdg"/>
    <property type="match status" value="1"/>
</dbReference>